<dbReference type="PANTHER" id="PTHR37038">
    <property type="entry name" value="TRANSCRIPTIONAL REGULATOR-RELATED"/>
    <property type="match status" value="1"/>
</dbReference>
<feature type="domain" description="HTH cro/C1-type" evidence="1">
    <location>
        <begin position="6"/>
        <end position="59"/>
    </location>
</feature>
<reference evidence="2 3" key="1">
    <citation type="submission" date="2021-03" db="EMBL/GenBank/DDBJ databases">
        <title>Genomic Encyclopedia of Type Strains, Phase IV (KMG-IV): sequencing the most valuable type-strain genomes for metagenomic binning, comparative biology and taxonomic classification.</title>
        <authorList>
            <person name="Goeker M."/>
        </authorList>
    </citation>
    <scope>NUCLEOTIDE SEQUENCE [LARGE SCALE GENOMIC DNA]</scope>
    <source>
        <strain evidence="2 3">DSM 101872</strain>
    </source>
</reference>
<dbReference type="InterPro" id="IPR001387">
    <property type="entry name" value="Cro/C1-type_HTH"/>
</dbReference>
<dbReference type="InterPro" id="IPR010057">
    <property type="entry name" value="Transcription_activator_Rgg_C"/>
</dbReference>
<dbReference type="SMART" id="SM00530">
    <property type="entry name" value="HTH_XRE"/>
    <property type="match status" value="1"/>
</dbReference>
<evidence type="ECO:0000313" key="3">
    <source>
        <dbReference type="Proteomes" id="UP001519292"/>
    </source>
</evidence>
<dbReference type="InterPro" id="IPR011990">
    <property type="entry name" value="TPR-like_helical_dom_sf"/>
</dbReference>
<evidence type="ECO:0000259" key="1">
    <source>
        <dbReference type="PROSITE" id="PS50943"/>
    </source>
</evidence>
<evidence type="ECO:0000313" key="2">
    <source>
        <dbReference type="EMBL" id="MBP2058319.1"/>
    </source>
</evidence>
<protein>
    <submittedName>
        <fullName evidence="2">Rgg/GadR/MutR family transcriptional activator</fullName>
    </submittedName>
</protein>
<dbReference type="Gene3D" id="1.25.40.10">
    <property type="entry name" value="Tetratricopeptide repeat domain"/>
    <property type="match status" value="1"/>
</dbReference>
<organism evidence="2 3">
    <name type="scientific">Lactobacillus colini</name>
    <dbReference type="NCBI Taxonomy" id="1819254"/>
    <lineage>
        <taxon>Bacteria</taxon>
        <taxon>Bacillati</taxon>
        <taxon>Bacillota</taxon>
        <taxon>Bacilli</taxon>
        <taxon>Lactobacillales</taxon>
        <taxon>Lactobacillaceae</taxon>
        <taxon>Lactobacillus</taxon>
    </lineage>
</organism>
<dbReference type="NCBIfam" id="TIGR01716">
    <property type="entry name" value="RGG_Cterm"/>
    <property type="match status" value="1"/>
</dbReference>
<keyword evidence="3" id="KW-1185">Reference proteome</keyword>
<dbReference type="InterPro" id="IPR010982">
    <property type="entry name" value="Lambda_DNA-bd_dom_sf"/>
</dbReference>
<sequence>MYGHEFKQLRQMQEITQKQACQGICSESKLSRWENDQTEIDFTTAIKLLERIHVTSHEFMGWSNFAPKPEINQDVWHALNSNDVPFIKRITKKQLKIYHQTKNKFDLFIAASLCNALYAIERKNYLPALDQKRLASNFSKVKIWSEYYLSLFGSCVLLLEPRMIYGLGMNIIHDLDHIKEANTTYDLQVALGGLGDAVIKLLFSHDFVRAKKLLKSIHQIDLPQYMTFFPLIFNFLEKTIIYLETNNPTPALTIINNLKEMNCLQAAKTCVNIFEDLSKAYKL</sequence>
<dbReference type="Pfam" id="PF21259">
    <property type="entry name" value="Rgg_C"/>
    <property type="match status" value="1"/>
</dbReference>
<proteinExistence type="predicted"/>
<gene>
    <name evidence="2" type="ORF">J2Z60_001498</name>
</gene>
<name>A0ABS4MF87_9LACO</name>
<dbReference type="SUPFAM" id="SSF47413">
    <property type="entry name" value="lambda repressor-like DNA-binding domains"/>
    <property type="match status" value="1"/>
</dbReference>
<dbReference type="RefSeq" id="WP_209687061.1">
    <property type="nucleotide sequence ID" value="NZ_JAGGLU010000008.1"/>
</dbReference>
<dbReference type="InterPro" id="IPR053163">
    <property type="entry name" value="HTH-type_regulator_Rgg"/>
</dbReference>
<dbReference type="Pfam" id="PF01381">
    <property type="entry name" value="HTH_3"/>
    <property type="match status" value="1"/>
</dbReference>
<dbReference type="EMBL" id="JAGGLU010000008">
    <property type="protein sequence ID" value="MBP2058319.1"/>
    <property type="molecule type" value="Genomic_DNA"/>
</dbReference>
<comment type="caution">
    <text evidence="2">The sequence shown here is derived from an EMBL/GenBank/DDBJ whole genome shotgun (WGS) entry which is preliminary data.</text>
</comment>
<accession>A0ABS4MF87</accession>
<dbReference type="CDD" id="cd00093">
    <property type="entry name" value="HTH_XRE"/>
    <property type="match status" value="1"/>
</dbReference>
<dbReference type="Proteomes" id="UP001519292">
    <property type="component" value="Unassembled WGS sequence"/>
</dbReference>
<dbReference type="PROSITE" id="PS50943">
    <property type="entry name" value="HTH_CROC1"/>
    <property type="match status" value="1"/>
</dbReference>